<evidence type="ECO:0000256" key="1">
    <source>
        <dbReference type="SAM" id="MobiDB-lite"/>
    </source>
</evidence>
<sequence length="140" mass="14530">MSAAPTVTAAQCGRHPRPTDTAAWRAAKGYGAESKPSKRAYGPGSWVSWTTPTGQQRTGVVTRDDLTVYAAKRAADVGAAKEARTRAAVVPSDGGEMLPLALPNSNNPAALVKDGGRWRPVSVAHHLSATQSTPLEVSAA</sequence>
<dbReference type="Proteomes" id="UP000199207">
    <property type="component" value="Unassembled WGS sequence"/>
</dbReference>
<feature type="region of interest" description="Disordered" evidence="1">
    <location>
        <begin position="1"/>
        <end position="20"/>
    </location>
</feature>
<feature type="region of interest" description="Disordered" evidence="1">
    <location>
        <begin position="28"/>
        <end position="55"/>
    </location>
</feature>
<dbReference type="RefSeq" id="WP_175541269.1">
    <property type="nucleotide sequence ID" value="NZ_FOLM01000002.1"/>
</dbReference>
<evidence type="ECO:0000313" key="2">
    <source>
        <dbReference type="EMBL" id="SFC12129.1"/>
    </source>
</evidence>
<dbReference type="AlphaFoldDB" id="A0A1I1GK34"/>
<reference evidence="2 3" key="1">
    <citation type="submission" date="2016-10" db="EMBL/GenBank/DDBJ databases">
        <authorList>
            <person name="de Groot N.N."/>
        </authorList>
    </citation>
    <scope>NUCLEOTIDE SEQUENCE [LARGE SCALE GENOMIC DNA]</scope>
    <source>
        <strain evidence="2 3">CGMCC 4.5739</strain>
    </source>
</reference>
<evidence type="ECO:0000313" key="3">
    <source>
        <dbReference type="Proteomes" id="UP000199207"/>
    </source>
</evidence>
<organism evidence="2 3">
    <name type="scientific">Streptomyces aidingensis</name>
    <dbReference type="NCBI Taxonomy" id="910347"/>
    <lineage>
        <taxon>Bacteria</taxon>
        <taxon>Bacillati</taxon>
        <taxon>Actinomycetota</taxon>
        <taxon>Actinomycetes</taxon>
        <taxon>Kitasatosporales</taxon>
        <taxon>Streptomycetaceae</taxon>
        <taxon>Streptomyces</taxon>
    </lineage>
</organism>
<protein>
    <submittedName>
        <fullName evidence="2">Uncharacterized protein</fullName>
    </submittedName>
</protein>
<accession>A0A1I1GK34</accession>
<keyword evidence="3" id="KW-1185">Reference proteome</keyword>
<proteinExistence type="predicted"/>
<dbReference type="EMBL" id="FOLM01000002">
    <property type="protein sequence ID" value="SFC12129.1"/>
    <property type="molecule type" value="Genomic_DNA"/>
</dbReference>
<name>A0A1I1GK34_9ACTN</name>
<gene>
    <name evidence="2" type="ORF">SAMN05421773_10235</name>
</gene>
<dbReference type="STRING" id="910347.SAMN05421773_10235"/>